<name>A0A7C9CF77_OPUST</name>
<dbReference type="EMBL" id="GISG01001963">
    <property type="protein sequence ID" value="MBA4614303.1"/>
    <property type="molecule type" value="Transcribed_RNA"/>
</dbReference>
<sequence length="102" mass="10651">MYFIGNKSASSSTSSSSEEDAKGASSSSEESLALFDPSPLVLSSSLLCGVFASATGRLSVSSGTSSKCSRSSSTASLWMAIFQRGGLALRTSERRNRHPQAY</sequence>
<reference evidence="2" key="2">
    <citation type="submission" date="2020-07" db="EMBL/GenBank/DDBJ databases">
        <authorList>
            <person name="Vera ALvarez R."/>
            <person name="Arias-Moreno D.M."/>
            <person name="Jimenez-Jacinto V."/>
            <person name="Jimenez-Bremont J.F."/>
            <person name="Swaminathan K."/>
            <person name="Moose S.P."/>
            <person name="Guerrero-Gonzalez M.L."/>
            <person name="Marino-Ramirez L."/>
            <person name="Landsman D."/>
            <person name="Rodriguez-Kessler M."/>
            <person name="Delgado-Sanchez P."/>
        </authorList>
    </citation>
    <scope>NUCLEOTIDE SEQUENCE</scope>
    <source>
        <tissue evidence="2">Cladode</tissue>
    </source>
</reference>
<dbReference type="AlphaFoldDB" id="A0A7C9CF77"/>
<organism evidence="2">
    <name type="scientific">Opuntia streptacantha</name>
    <name type="common">Prickly pear cactus</name>
    <name type="synonym">Opuntia cardona</name>
    <dbReference type="NCBI Taxonomy" id="393608"/>
    <lineage>
        <taxon>Eukaryota</taxon>
        <taxon>Viridiplantae</taxon>
        <taxon>Streptophyta</taxon>
        <taxon>Embryophyta</taxon>
        <taxon>Tracheophyta</taxon>
        <taxon>Spermatophyta</taxon>
        <taxon>Magnoliopsida</taxon>
        <taxon>eudicotyledons</taxon>
        <taxon>Gunneridae</taxon>
        <taxon>Pentapetalae</taxon>
        <taxon>Caryophyllales</taxon>
        <taxon>Cactineae</taxon>
        <taxon>Cactaceae</taxon>
        <taxon>Opuntioideae</taxon>
        <taxon>Opuntia</taxon>
    </lineage>
</organism>
<accession>A0A7C9CF77</accession>
<protein>
    <submittedName>
        <fullName evidence="2">Uncharacterized protein</fullName>
    </submittedName>
</protein>
<proteinExistence type="predicted"/>
<reference evidence="2" key="1">
    <citation type="journal article" date="2013" name="J. Plant Res.">
        <title>Effect of fungi and light on seed germination of three Opuntia species from semiarid lands of central Mexico.</title>
        <authorList>
            <person name="Delgado-Sanchez P."/>
            <person name="Jimenez-Bremont J.F."/>
            <person name="Guerrero-Gonzalez Mde L."/>
            <person name="Flores J."/>
        </authorList>
    </citation>
    <scope>NUCLEOTIDE SEQUENCE</scope>
    <source>
        <tissue evidence="2">Cladode</tissue>
    </source>
</reference>
<evidence type="ECO:0000256" key="1">
    <source>
        <dbReference type="SAM" id="MobiDB-lite"/>
    </source>
</evidence>
<evidence type="ECO:0000313" key="2">
    <source>
        <dbReference type="EMBL" id="MBA4614303.1"/>
    </source>
</evidence>
<feature type="region of interest" description="Disordered" evidence="1">
    <location>
        <begin position="1"/>
        <end position="28"/>
    </location>
</feature>